<dbReference type="PANTHER" id="PTHR22642">
    <property type="entry name" value="IMIDAZOLONEPROPIONASE"/>
    <property type="match status" value="1"/>
</dbReference>
<dbReference type="SUPFAM" id="SSF51338">
    <property type="entry name" value="Composite domain of metallo-dependent hydrolases"/>
    <property type="match status" value="1"/>
</dbReference>
<dbReference type="SUPFAM" id="SSF51556">
    <property type="entry name" value="Metallo-dependent hydrolases"/>
    <property type="match status" value="1"/>
</dbReference>
<dbReference type="Gene3D" id="3.20.20.140">
    <property type="entry name" value="Metal-dependent hydrolases"/>
    <property type="match status" value="1"/>
</dbReference>
<protein>
    <submittedName>
        <fullName evidence="2">Amidohydrolase</fullName>
        <ecNumber evidence="2">3.5.-.-</ecNumber>
    </submittedName>
</protein>
<dbReference type="PANTHER" id="PTHR22642:SF21">
    <property type="entry name" value="PERIPLASMIC PROTEIN"/>
    <property type="match status" value="1"/>
</dbReference>
<dbReference type="CDD" id="cd01300">
    <property type="entry name" value="YtcJ_like"/>
    <property type="match status" value="1"/>
</dbReference>
<sequence length="573" mass="62454">MDGKIFADREGQPFSQALAVRDGKFIRVGSNKEVLTLRGDKTRVVSARGRTVIPGLNDSHLHPTRAGRFYLTELRWDGVPTLKEALRRLREQARRTPPGQWVRVIGGWTPYQFAEKRMPTLAEINEATGDVPTFVMYLYSRGFLNQAGIKAMGITAGTPAPAGASYEIGEDGKPTGLILADPNPALLYQMVAKLPALSPADEVLSTRYFYRELNRFGLTSAIDAAGGGHVFPEDYVATEALAKEGKLSLRLGYFLFPRSAGTEIKDYRRMLAGREPGENSDHLRSNGFVLLGVGEAPVLAAIDFENFMAPRPEIDEEIFAPALEQVITGLVDRGFSFRIHATYNESIDKILDVLERVQKKTPFAGRLRWAIDHAETVSPDSLKRIQALGGGIAVQNRLAFAGEDFAARYGSEVASRAPPLRDILDAGIPLGLGTDGTRVSSYNPWLSLYWAVSGRSLGGTELLSPKQRLSRTEALRQYTQGSAWFSGEETRKGRIAVGQDADFAVLSADYFSIPEVQIKDVVSLLTVLGGEVVYAAPPFVALAPEPLPPAPTWSPVRHFGGYASPSGSTADSQ</sequence>
<dbReference type="Gene3D" id="3.10.310.70">
    <property type="match status" value="1"/>
</dbReference>
<dbReference type="InterPro" id="IPR033932">
    <property type="entry name" value="YtcJ-like"/>
</dbReference>
<feature type="domain" description="Amidohydrolase 3" evidence="1">
    <location>
        <begin position="43"/>
        <end position="534"/>
    </location>
</feature>
<gene>
    <name evidence="2" type="ORF">ACFQBM_12985</name>
</gene>
<dbReference type="Gene3D" id="2.30.40.10">
    <property type="entry name" value="Urease, subunit C, domain 1"/>
    <property type="match status" value="1"/>
</dbReference>
<dbReference type="Proteomes" id="UP001596425">
    <property type="component" value="Unassembled WGS sequence"/>
</dbReference>
<reference evidence="3" key="1">
    <citation type="journal article" date="2019" name="Int. J. Syst. Evol. Microbiol.">
        <title>The Global Catalogue of Microorganisms (GCM) 10K type strain sequencing project: providing services to taxonomists for standard genome sequencing and annotation.</title>
        <authorList>
            <consortium name="The Broad Institute Genomics Platform"/>
            <consortium name="The Broad Institute Genome Sequencing Center for Infectious Disease"/>
            <person name="Wu L."/>
            <person name="Ma J."/>
        </authorList>
    </citation>
    <scope>NUCLEOTIDE SEQUENCE [LARGE SCALE GENOMIC DNA]</scope>
    <source>
        <strain evidence="3">CGMCC 1.13718</strain>
    </source>
</reference>
<keyword evidence="3" id="KW-1185">Reference proteome</keyword>
<dbReference type="InterPro" id="IPR032466">
    <property type="entry name" value="Metal_Hydrolase"/>
</dbReference>
<dbReference type="EC" id="3.5.-.-" evidence="2"/>
<dbReference type="EMBL" id="JBHSVR010000001">
    <property type="protein sequence ID" value="MFC6634207.1"/>
    <property type="molecule type" value="Genomic_DNA"/>
</dbReference>
<proteinExistence type="predicted"/>
<evidence type="ECO:0000313" key="2">
    <source>
        <dbReference type="EMBL" id="MFC6634207.1"/>
    </source>
</evidence>
<evidence type="ECO:0000313" key="3">
    <source>
        <dbReference type="Proteomes" id="UP001596425"/>
    </source>
</evidence>
<organism evidence="2 3">
    <name type="scientific">Microbulbifer taiwanensis</name>
    <dbReference type="NCBI Taxonomy" id="986746"/>
    <lineage>
        <taxon>Bacteria</taxon>
        <taxon>Pseudomonadati</taxon>
        <taxon>Pseudomonadota</taxon>
        <taxon>Gammaproteobacteria</taxon>
        <taxon>Cellvibrionales</taxon>
        <taxon>Microbulbiferaceae</taxon>
        <taxon>Microbulbifer</taxon>
    </lineage>
</organism>
<evidence type="ECO:0000259" key="1">
    <source>
        <dbReference type="Pfam" id="PF07969"/>
    </source>
</evidence>
<dbReference type="GO" id="GO:0016787">
    <property type="term" value="F:hydrolase activity"/>
    <property type="evidence" value="ECO:0007669"/>
    <property type="project" value="UniProtKB-KW"/>
</dbReference>
<dbReference type="Pfam" id="PF07969">
    <property type="entry name" value="Amidohydro_3"/>
    <property type="match status" value="1"/>
</dbReference>
<dbReference type="InterPro" id="IPR011059">
    <property type="entry name" value="Metal-dep_hydrolase_composite"/>
</dbReference>
<accession>A0ABW1YRL3</accession>
<name>A0ABW1YRL3_9GAMM</name>
<dbReference type="RefSeq" id="WP_319024489.1">
    <property type="nucleotide sequence ID" value="NZ_JACZFR010000009.1"/>
</dbReference>
<keyword evidence="2" id="KW-0378">Hydrolase</keyword>
<dbReference type="InterPro" id="IPR013108">
    <property type="entry name" value="Amidohydro_3"/>
</dbReference>
<comment type="caution">
    <text evidence="2">The sequence shown here is derived from an EMBL/GenBank/DDBJ whole genome shotgun (WGS) entry which is preliminary data.</text>
</comment>